<dbReference type="Proteomes" id="UP000299102">
    <property type="component" value="Unassembled WGS sequence"/>
</dbReference>
<dbReference type="AlphaFoldDB" id="A0A4C1WLL9"/>
<evidence type="ECO:0000313" key="3">
    <source>
        <dbReference type="Proteomes" id="UP000299102"/>
    </source>
</evidence>
<dbReference type="EMBL" id="BGZK01000596">
    <property type="protein sequence ID" value="GBP52171.1"/>
    <property type="molecule type" value="Genomic_DNA"/>
</dbReference>
<comment type="caution">
    <text evidence="2">The sequence shown here is derived from an EMBL/GenBank/DDBJ whole genome shotgun (WGS) entry which is preliminary data.</text>
</comment>
<evidence type="ECO:0000256" key="1">
    <source>
        <dbReference type="SAM" id="MobiDB-lite"/>
    </source>
</evidence>
<evidence type="ECO:0000313" key="2">
    <source>
        <dbReference type="EMBL" id="GBP52171.1"/>
    </source>
</evidence>
<accession>A0A4C1WLL9</accession>
<keyword evidence="3" id="KW-1185">Reference proteome</keyword>
<name>A0A4C1WLL9_EUMVA</name>
<sequence length="75" mass="7816">MCTRSNHERTPAAGCRPVWVPPPNGGKLLTGEACCRTHACHTSESSSADPSDLTKTSGRTPGGVGRQLQINGLTV</sequence>
<gene>
    <name evidence="2" type="ORF">EVAR_21302_1</name>
</gene>
<reference evidence="2 3" key="1">
    <citation type="journal article" date="2019" name="Commun. Biol.">
        <title>The bagworm genome reveals a unique fibroin gene that provides high tensile strength.</title>
        <authorList>
            <person name="Kono N."/>
            <person name="Nakamura H."/>
            <person name="Ohtoshi R."/>
            <person name="Tomita M."/>
            <person name="Numata K."/>
            <person name="Arakawa K."/>
        </authorList>
    </citation>
    <scope>NUCLEOTIDE SEQUENCE [LARGE SCALE GENOMIC DNA]</scope>
</reference>
<proteinExistence type="predicted"/>
<organism evidence="2 3">
    <name type="scientific">Eumeta variegata</name>
    <name type="common">Bagworm moth</name>
    <name type="synonym">Eumeta japonica</name>
    <dbReference type="NCBI Taxonomy" id="151549"/>
    <lineage>
        <taxon>Eukaryota</taxon>
        <taxon>Metazoa</taxon>
        <taxon>Ecdysozoa</taxon>
        <taxon>Arthropoda</taxon>
        <taxon>Hexapoda</taxon>
        <taxon>Insecta</taxon>
        <taxon>Pterygota</taxon>
        <taxon>Neoptera</taxon>
        <taxon>Endopterygota</taxon>
        <taxon>Lepidoptera</taxon>
        <taxon>Glossata</taxon>
        <taxon>Ditrysia</taxon>
        <taxon>Tineoidea</taxon>
        <taxon>Psychidae</taxon>
        <taxon>Oiketicinae</taxon>
        <taxon>Eumeta</taxon>
    </lineage>
</organism>
<feature type="compositionally biased region" description="Polar residues" evidence="1">
    <location>
        <begin position="41"/>
        <end position="59"/>
    </location>
</feature>
<protein>
    <submittedName>
        <fullName evidence="2">Uncharacterized protein</fullName>
    </submittedName>
</protein>
<feature type="region of interest" description="Disordered" evidence="1">
    <location>
        <begin position="41"/>
        <end position="75"/>
    </location>
</feature>